<keyword evidence="3" id="KW-0479">Metal-binding</keyword>
<dbReference type="InterPro" id="IPR000868">
    <property type="entry name" value="Isochorismatase-like_dom"/>
</dbReference>
<comment type="similarity">
    <text evidence="1">Belongs to the isochorismatase family.</text>
</comment>
<sequence length="323" mass="35650">MRATAAPTLAPLLRRLNPSTLNASTQLLRPRFARYTPPTMPSHPALLLVDIQHDFLPPSGALAVPHGDAILEDAVYPLLDRGKWDLDFHPPGHVSFASRHQSPTFSKTTVSRPLTHEPIEQELWPDHCVQGTRGCEFDEGVQRRLERLRSERGEQAVRIIQKERNSPTKPEDLSGASSTAAELTQALLDSRITHLVIVGLALDFCVLASALAAKRASVAHGDQWEVWVVREGTRAVYADKEDEVLKRMRSEGIKVREWAAAEDSNSSRSHMKDANHIRAQTSPRSRYSLWLTAHAATTSPGELRISMTAPRPSALLGPSCASP</sequence>
<evidence type="ECO:0000256" key="7">
    <source>
        <dbReference type="ARBA" id="ARBA00043224"/>
    </source>
</evidence>
<comment type="pathway">
    <text evidence="5">Cofactor biosynthesis; nicotinate biosynthesis; nicotinate from nicotinamide: step 1/1.</text>
</comment>
<dbReference type="PANTHER" id="PTHR11080:SF2">
    <property type="entry name" value="LD05707P"/>
    <property type="match status" value="1"/>
</dbReference>
<proteinExistence type="inferred from homology"/>
<evidence type="ECO:0000313" key="10">
    <source>
        <dbReference type="Proteomes" id="UP000239560"/>
    </source>
</evidence>
<evidence type="ECO:0000256" key="6">
    <source>
        <dbReference type="ARBA" id="ARBA00039017"/>
    </source>
</evidence>
<dbReference type="Pfam" id="PF00857">
    <property type="entry name" value="Isochorismatase"/>
    <property type="match status" value="1"/>
</dbReference>
<comment type="caution">
    <text evidence="9">The sequence shown here is derived from an EMBL/GenBank/DDBJ whole genome shotgun (WGS) entry which is preliminary data.</text>
</comment>
<organism evidence="9 10">
    <name type="scientific">Rhodotorula toruloides</name>
    <name type="common">Yeast</name>
    <name type="synonym">Rhodosporidium toruloides</name>
    <dbReference type="NCBI Taxonomy" id="5286"/>
    <lineage>
        <taxon>Eukaryota</taxon>
        <taxon>Fungi</taxon>
        <taxon>Dikarya</taxon>
        <taxon>Basidiomycota</taxon>
        <taxon>Pucciniomycotina</taxon>
        <taxon>Microbotryomycetes</taxon>
        <taxon>Sporidiobolales</taxon>
        <taxon>Sporidiobolaceae</taxon>
        <taxon>Rhodotorula</taxon>
    </lineage>
</organism>
<keyword evidence="4" id="KW-0378">Hydrolase</keyword>
<dbReference type="OrthoDB" id="1739143at2759"/>
<dbReference type="GO" id="GO:0019363">
    <property type="term" value="P:pyridine nucleotide biosynthetic process"/>
    <property type="evidence" value="ECO:0007669"/>
    <property type="project" value="UniProtKB-KW"/>
</dbReference>
<dbReference type="Gene3D" id="3.40.50.850">
    <property type="entry name" value="Isochorismatase-like"/>
    <property type="match status" value="1"/>
</dbReference>
<keyword evidence="2" id="KW-0662">Pyridine nucleotide biosynthesis</keyword>
<evidence type="ECO:0000259" key="8">
    <source>
        <dbReference type="Pfam" id="PF00857"/>
    </source>
</evidence>
<evidence type="ECO:0000256" key="1">
    <source>
        <dbReference type="ARBA" id="ARBA00006336"/>
    </source>
</evidence>
<dbReference type="EMBL" id="LCTV02000017">
    <property type="protein sequence ID" value="PRQ70008.1"/>
    <property type="molecule type" value="Genomic_DNA"/>
</dbReference>
<dbReference type="GO" id="GO:0046872">
    <property type="term" value="F:metal ion binding"/>
    <property type="evidence" value="ECO:0007669"/>
    <property type="project" value="UniProtKB-KW"/>
</dbReference>
<evidence type="ECO:0000313" key="9">
    <source>
        <dbReference type="EMBL" id="PRQ70008.1"/>
    </source>
</evidence>
<evidence type="ECO:0000256" key="4">
    <source>
        <dbReference type="ARBA" id="ARBA00022801"/>
    </source>
</evidence>
<evidence type="ECO:0000256" key="2">
    <source>
        <dbReference type="ARBA" id="ARBA00022642"/>
    </source>
</evidence>
<dbReference type="GO" id="GO:0008936">
    <property type="term" value="F:nicotinamidase activity"/>
    <property type="evidence" value="ECO:0007669"/>
    <property type="project" value="UniProtKB-EC"/>
</dbReference>
<feature type="domain" description="Isochorismatase-like" evidence="8">
    <location>
        <begin position="45"/>
        <end position="259"/>
    </location>
</feature>
<evidence type="ECO:0000256" key="5">
    <source>
        <dbReference type="ARBA" id="ARBA00037900"/>
    </source>
</evidence>
<dbReference type="InterPro" id="IPR036380">
    <property type="entry name" value="Isochorismatase-like_sf"/>
</dbReference>
<gene>
    <name evidence="9" type="ORF">AAT19DRAFT_11661</name>
</gene>
<evidence type="ECO:0000256" key="3">
    <source>
        <dbReference type="ARBA" id="ARBA00022723"/>
    </source>
</evidence>
<dbReference type="Proteomes" id="UP000239560">
    <property type="component" value="Unassembled WGS sequence"/>
</dbReference>
<name>A0A2S9ZW79_RHOTO</name>
<accession>A0A2S9ZW79</accession>
<dbReference type="SUPFAM" id="SSF52499">
    <property type="entry name" value="Isochorismatase-like hydrolases"/>
    <property type="match status" value="1"/>
</dbReference>
<dbReference type="AlphaFoldDB" id="A0A2S9ZW79"/>
<dbReference type="EC" id="3.5.1.19" evidence="6"/>
<dbReference type="InterPro" id="IPR052347">
    <property type="entry name" value="Isochorismatase_Nicotinamidase"/>
</dbReference>
<protein>
    <recommendedName>
        <fullName evidence="6">nicotinamidase</fullName>
        <ecNumber evidence="6">3.5.1.19</ecNumber>
    </recommendedName>
    <alternativeName>
        <fullName evidence="7">Nicotinamide deamidase</fullName>
    </alternativeName>
</protein>
<reference evidence="9 10" key="1">
    <citation type="journal article" date="2018" name="Elife">
        <title>Functional genomics of lipid metabolism in the oleaginous yeast Rhodosporidium toruloides.</title>
        <authorList>
            <person name="Coradetti S.T."/>
            <person name="Pinel D."/>
            <person name="Geiselman G."/>
            <person name="Ito M."/>
            <person name="Mondo S."/>
            <person name="Reilly M.C."/>
            <person name="Cheng Y.F."/>
            <person name="Bauer S."/>
            <person name="Grigoriev I."/>
            <person name="Gladden J.M."/>
            <person name="Simmons B.A."/>
            <person name="Brem R."/>
            <person name="Arkin A.P."/>
            <person name="Skerker J.M."/>
        </authorList>
    </citation>
    <scope>NUCLEOTIDE SEQUENCE [LARGE SCALE GENOMIC DNA]</scope>
    <source>
        <strain evidence="9 10">NBRC 0880</strain>
    </source>
</reference>
<dbReference type="PANTHER" id="PTHR11080">
    <property type="entry name" value="PYRAZINAMIDASE/NICOTINAMIDASE"/>
    <property type="match status" value="1"/>
</dbReference>